<dbReference type="EMBL" id="JAAIUW010000012">
    <property type="protein sequence ID" value="KAF7806985.1"/>
    <property type="molecule type" value="Genomic_DNA"/>
</dbReference>
<evidence type="ECO:0000256" key="2">
    <source>
        <dbReference type="ARBA" id="ARBA00008834"/>
    </source>
</evidence>
<dbReference type="GO" id="GO:0071555">
    <property type="term" value="P:cell wall organization"/>
    <property type="evidence" value="ECO:0007669"/>
    <property type="project" value="UniProtKB-KW"/>
</dbReference>
<evidence type="ECO:0000256" key="7">
    <source>
        <dbReference type="ARBA" id="ARBA00023316"/>
    </source>
</evidence>
<dbReference type="InterPro" id="IPR011050">
    <property type="entry name" value="Pectin_lyase_fold/virulence"/>
</dbReference>
<accession>A0A834SQA3</accession>
<name>A0A834SQA3_9FABA</name>
<dbReference type="InterPro" id="IPR006626">
    <property type="entry name" value="PbH1"/>
</dbReference>
<reference evidence="10" key="1">
    <citation type="submission" date="2020-09" db="EMBL/GenBank/DDBJ databases">
        <title>Genome-Enabled Discovery of Anthraquinone Biosynthesis in Senna tora.</title>
        <authorList>
            <person name="Kang S.-H."/>
            <person name="Pandey R.P."/>
            <person name="Lee C.-M."/>
            <person name="Sim J.-S."/>
            <person name="Jeong J.-T."/>
            <person name="Choi B.-S."/>
            <person name="Jung M."/>
            <person name="Ginzburg D."/>
            <person name="Zhao K."/>
            <person name="Won S.Y."/>
            <person name="Oh T.-J."/>
            <person name="Yu Y."/>
            <person name="Kim N.-H."/>
            <person name="Lee O.R."/>
            <person name="Lee T.-H."/>
            <person name="Bashyal P."/>
            <person name="Kim T.-S."/>
            <person name="Lee W.-H."/>
            <person name="Kawkins C."/>
            <person name="Kim C.-K."/>
            <person name="Kim J.S."/>
            <person name="Ahn B.O."/>
            <person name="Rhee S.Y."/>
            <person name="Sohng J.K."/>
        </authorList>
    </citation>
    <scope>NUCLEOTIDE SEQUENCE</scope>
    <source>
        <tissue evidence="10">Leaf</tissue>
    </source>
</reference>
<keyword evidence="3" id="KW-0134">Cell wall</keyword>
<evidence type="ECO:0000256" key="3">
    <source>
        <dbReference type="ARBA" id="ARBA00022512"/>
    </source>
</evidence>
<dbReference type="AlphaFoldDB" id="A0A834SQA3"/>
<evidence type="ECO:0000256" key="5">
    <source>
        <dbReference type="ARBA" id="ARBA00022801"/>
    </source>
</evidence>
<proteinExistence type="inferred from homology"/>
<keyword evidence="6 9" id="KW-0326">Glycosidase</keyword>
<evidence type="ECO:0000256" key="1">
    <source>
        <dbReference type="ARBA" id="ARBA00004191"/>
    </source>
</evidence>
<dbReference type="PANTHER" id="PTHR31375">
    <property type="match status" value="1"/>
</dbReference>
<organism evidence="10 11">
    <name type="scientific">Senna tora</name>
    <dbReference type="NCBI Taxonomy" id="362788"/>
    <lineage>
        <taxon>Eukaryota</taxon>
        <taxon>Viridiplantae</taxon>
        <taxon>Streptophyta</taxon>
        <taxon>Embryophyta</taxon>
        <taxon>Tracheophyta</taxon>
        <taxon>Spermatophyta</taxon>
        <taxon>Magnoliopsida</taxon>
        <taxon>eudicotyledons</taxon>
        <taxon>Gunneridae</taxon>
        <taxon>Pentapetalae</taxon>
        <taxon>rosids</taxon>
        <taxon>fabids</taxon>
        <taxon>Fabales</taxon>
        <taxon>Fabaceae</taxon>
        <taxon>Caesalpinioideae</taxon>
        <taxon>Cassia clade</taxon>
        <taxon>Senna</taxon>
    </lineage>
</organism>
<dbReference type="SUPFAM" id="SSF51126">
    <property type="entry name" value="Pectin lyase-like"/>
    <property type="match status" value="1"/>
</dbReference>
<keyword evidence="5 9" id="KW-0378">Hydrolase</keyword>
<dbReference type="InterPro" id="IPR012334">
    <property type="entry name" value="Pectin_lyas_fold"/>
</dbReference>
<dbReference type="Pfam" id="PF00295">
    <property type="entry name" value="Glyco_hydro_28"/>
    <property type="match status" value="1"/>
</dbReference>
<evidence type="ECO:0000313" key="11">
    <source>
        <dbReference type="Proteomes" id="UP000634136"/>
    </source>
</evidence>
<comment type="similarity">
    <text evidence="2 9">Belongs to the glycosyl hydrolase 28 family.</text>
</comment>
<keyword evidence="4" id="KW-0964">Secreted</keyword>
<sequence length="352" mass="37616">MTQALKNAWKDACASTNVAKILIPTGTYKLGQVDLRGPCKAPIEVQVDGIILAPANPEKLDGNAQWVKFGYINFFTLSGGGTFDGQGQTAWKQNDCGRNKNCKKLSMNFGFGFLNNSIVRDITSKDSKNFHVNVLGCNNVTFANFSINAPATSPNTDGIHIGRSSEINIIDSFISTDDDCISLGDGSRNINVLRVTCGPGHGISVGSLGKFTYEEPVEGFTVKNCTFRNTDNGVRIKTWPGAPGTITVSDLHYEDIIMVNVSNPILIEQDYCPYNQCSKETPSKIKISKVTFKNIKGTSATPDGVKLICSSGVPCEDAELSGIDLTFNGAPATAKCANVKPAIIGKAPSCVA</sequence>
<dbReference type="SMART" id="SM00710">
    <property type="entry name" value="PbH1"/>
    <property type="match status" value="5"/>
</dbReference>
<feature type="active site" evidence="8">
    <location>
        <position position="201"/>
    </location>
</feature>
<comment type="caution">
    <text evidence="10">The sequence shown here is derived from an EMBL/GenBank/DDBJ whole genome shotgun (WGS) entry which is preliminary data.</text>
</comment>
<dbReference type="PROSITE" id="PS00502">
    <property type="entry name" value="POLYGALACTURONASE"/>
    <property type="match status" value="1"/>
</dbReference>
<dbReference type="Proteomes" id="UP000634136">
    <property type="component" value="Unassembled WGS sequence"/>
</dbReference>
<dbReference type="GO" id="GO:0004650">
    <property type="term" value="F:polygalacturonase activity"/>
    <property type="evidence" value="ECO:0007669"/>
    <property type="project" value="InterPro"/>
</dbReference>
<dbReference type="Gene3D" id="2.160.20.10">
    <property type="entry name" value="Single-stranded right-handed beta-helix, Pectin lyase-like"/>
    <property type="match status" value="1"/>
</dbReference>
<dbReference type="GO" id="GO:0005975">
    <property type="term" value="P:carbohydrate metabolic process"/>
    <property type="evidence" value="ECO:0007669"/>
    <property type="project" value="InterPro"/>
</dbReference>
<evidence type="ECO:0000256" key="4">
    <source>
        <dbReference type="ARBA" id="ARBA00022525"/>
    </source>
</evidence>
<evidence type="ECO:0000313" key="10">
    <source>
        <dbReference type="EMBL" id="KAF7806985.1"/>
    </source>
</evidence>
<dbReference type="FunFam" id="2.160.20.10:FF:000004">
    <property type="entry name" value="Pectin lyase-like superfamily protein"/>
    <property type="match status" value="1"/>
</dbReference>
<dbReference type="OrthoDB" id="187139at2759"/>
<evidence type="ECO:0000256" key="9">
    <source>
        <dbReference type="RuleBase" id="RU361169"/>
    </source>
</evidence>
<keyword evidence="7" id="KW-0961">Cell wall biogenesis/degradation</keyword>
<dbReference type="InterPro" id="IPR000743">
    <property type="entry name" value="Glyco_hydro_28"/>
</dbReference>
<keyword evidence="11" id="KW-1185">Reference proteome</keyword>
<protein>
    <submittedName>
        <fullName evidence="10">Polygalacturonase-like</fullName>
    </submittedName>
</protein>
<comment type="subcellular location">
    <subcellularLocation>
        <location evidence="1">Secreted</location>
        <location evidence="1">Cell wall</location>
    </subcellularLocation>
</comment>
<evidence type="ECO:0000256" key="8">
    <source>
        <dbReference type="PROSITE-ProRule" id="PRU10052"/>
    </source>
</evidence>
<gene>
    <name evidence="10" type="ORF">G2W53_039146</name>
</gene>
<evidence type="ECO:0000256" key="6">
    <source>
        <dbReference type="ARBA" id="ARBA00023295"/>
    </source>
</evidence>